<dbReference type="PANTHER" id="PTHR12358">
    <property type="entry name" value="SPHINGOSINE KINASE"/>
    <property type="match status" value="1"/>
</dbReference>
<gene>
    <name evidence="12" type="ORF">GJU40_11140</name>
</gene>
<evidence type="ECO:0000256" key="6">
    <source>
        <dbReference type="ARBA" id="ARBA00022777"/>
    </source>
</evidence>
<sequence length="311" mass="33934">MKDLVFIINPAAGNGRGAGTWRKVKKILDRDGVQYRSFQTEYQGHAEILARQIASLGNHRLQSITGIGGDGTIHEIINGLSEYEHIHVGYIPAGSGNDIARGFKTSKKPAKALKNILKQHNKGKCRVFDGGRLSLDHFGNHRLFLNSAGIGLDAAVTAAASQLPFKNMLNKANLGYLSYAAALLHTLQSFQPCNMEAVIDGNSFQFEKVWLIAVANQPYYGGGMKIAPQAVPTDGLLHITVVKEIPKWKLLLLFVTVFTGKHTLLKEVEILTCKEIFLRSEVPLPVQADGEIAGETPVIVSVLASRMNLLT</sequence>
<evidence type="ECO:0000256" key="5">
    <source>
        <dbReference type="ARBA" id="ARBA00022741"/>
    </source>
</evidence>
<evidence type="ECO:0000256" key="8">
    <source>
        <dbReference type="ARBA" id="ARBA00023098"/>
    </source>
</evidence>
<evidence type="ECO:0000256" key="4">
    <source>
        <dbReference type="ARBA" id="ARBA00022679"/>
    </source>
</evidence>
<organism evidence="12 13">
    <name type="scientific">Metabacillus lacus</name>
    <dbReference type="NCBI Taxonomy" id="1983721"/>
    <lineage>
        <taxon>Bacteria</taxon>
        <taxon>Bacillati</taxon>
        <taxon>Bacillota</taxon>
        <taxon>Bacilli</taxon>
        <taxon>Bacillales</taxon>
        <taxon>Bacillaceae</taxon>
        <taxon>Metabacillus</taxon>
    </lineage>
</organism>
<dbReference type="Pfam" id="PF00781">
    <property type="entry name" value="DAGK_cat"/>
    <property type="match status" value="1"/>
</dbReference>
<evidence type="ECO:0000256" key="2">
    <source>
        <dbReference type="ARBA" id="ARBA00005983"/>
    </source>
</evidence>
<dbReference type="InterPro" id="IPR001206">
    <property type="entry name" value="Diacylglycerol_kinase_cat_dom"/>
</dbReference>
<evidence type="ECO:0000313" key="13">
    <source>
        <dbReference type="Proteomes" id="UP000448867"/>
    </source>
</evidence>
<evidence type="ECO:0000256" key="10">
    <source>
        <dbReference type="ARBA" id="ARBA00023264"/>
    </source>
</evidence>
<evidence type="ECO:0000256" key="1">
    <source>
        <dbReference type="ARBA" id="ARBA00001946"/>
    </source>
</evidence>
<dbReference type="GO" id="GO:0005524">
    <property type="term" value="F:ATP binding"/>
    <property type="evidence" value="ECO:0007669"/>
    <property type="project" value="UniProtKB-KW"/>
</dbReference>
<dbReference type="InterPro" id="IPR005218">
    <property type="entry name" value="Diacylglycerol/lipid_kinase"/>
</dbReference>
<dbReference type="PANTHER" id="PTHR12358:SF54">
    <property type="entry name" value="SPHINGOSINE KINASE RELATED PROTEIN"/>
    <property type="match status" value="1"/>
</dbReference>
<dbReference type="InterPro" id="IPR045540">
    <property type="entry name" value="YegS/DAGK_C"/>
</dbReference>
<accession>A0A7X2J0W8</accession>
<evidence type="ECO:0000256" key="7">
    <source>
        <dbReference type="ARBA" id="ARBA00022840"/>
    </source>
</evidence>
<dbReference type="GO" id="GO:0016301">
    <property type="term" value="F:kinase activity"/>
    <property type="evidence" value="ECO:0007669"/>
    <property type="project" value="UniProtKB-KW"/>
</dbReference>
<evidence type="ECO:0000259" key="11">
    <source>
        <dbReference type="PROSITE" id="PS50146"/>
    </source>
</evidence>
<dbReference type="SMART" id="SM00046">
    <property type="entry name" value="DAGKc"/>
    <property type="match status" value="1"/>
</dbReference>
<comment type="similarity">
    <text evidence="2">Belongs to the diacylglycerol/lipid kinase family.</text>
</comment>
<dbReference type="PROSITE" id="PS50146">
    <property type="entry name" value="DAGK"/>
    <property type="match status" value="1"/>
</dbReference>
<keyword evidence="10" id="KW-1208">Phospholipid metabolism</keyword>
<keyword evidence="13" id="KW-1185">Reference proteome</keyword>
<keyword evidence="3" id="KW-0444">Lipid biosynthesis</keyword>
<comment type="caution">
    <text evidence="12">The sequence shown here is derived from an EMBL/GenBank/DDBJ whole genome shotgun (WGS) entry which is preliminary data.</text>
</comment>
<evidence type="ECO:0000256" key="9">
    <source>
        <dbReference type="ARBA" id="ARBA00023209"/>
    </source>
</evidence>
<dbReference type="SUPFAM" id="SSF111331">
    <property type="entry name" value="NAD kinase/diacylglycerol kinase-like"/>
    <property type="match status" value="1"/>
</dbReference>
<keyword evidence="6 12" id="KW-0418">Kinase</keyword>
<keyword evidence="7" id="KW-0067">ATP-binding</keyword>
<dbReference type="Proteomes" id="UP000448867">
    <property type="component" value="Unassembled WGS sequence"/>
</dbReference>
<proteinExistence type="inferred from homology"/>
<dbReference type="GO" id="GO:0008654">
    <property type="term" value="P:phospholipid biosynthetic process"/>
    <property type="evidence" value="ECO:0007669"/>
    <property type="project" value="UniProtKB-KW"/>
</dbReference>
<dbReference type="Gene3D" id="2.60.200.40">
    <property type="match status" value="1"/>
</dbReference>
<dbReference type="RefSeq" id="WP_154307863.1">
    <property type="nucleotide sequence ID" value="NZ_WKKI01000020.1"/>
</dbReference>
<dbReference type="Pfam" id="PF19279">
    <property type="entry name" value="YegS_C"/>
    <property type="match status" value="1"/>
</dbReference>
<keyword evidence="4" id="KW-0808">Transferase</keyword>
<dbReference type="InterPro" id="IPR050187">
    <property type="entry name" value="Lipid_Phosphate_FormReg"/>
</dbReference>
<name>A0A7X2J0W8_9BACI</name>
<dbReference type="OrthoDB" id="9786026at2"/>
<dbReference type="InterPro" id="IPR017438">
    <property type="entry name" value="ATP-NAD_kinase_N"/>
</dbReference>
<comment type="cofactor">
    <cofactor evidence="1">
        <name>Mg(2+)</name>
        <dbReference type="ChEBI" id="CHEBI:18420"/>
    </cofactor>
</comment>
<reference evidence="12 13" key="1">
    <citation type="submission" date="2019-11" db="EMBL/GenBank/DDBJ databases">
        <title>Bacillus lacus genome.</title>
        <authorList>
            <person name="Allen C.J."/>
            <person name="Newman J.D."/>
        </authorList>
    </citation>
    <scope>NUCLEOTIDE SEQUENCE [LARGE SCALE GENOMIC DNA]</scope>
    <source>
        <strain evidence="12 13">KCTC 33946</strain>
    </source>
</reference>
<dbReference type="InterPro" id="IPR016064">
    <property type="entry name" value="NAD/diacylglycerol_kinase_sf"/>
</dbReference>
<keyword evidence="8" id="KW-0443">Lipid metabolism</keyword>
<feature type="domain" description="DAGKc" evidence="11">
    <location>
        <begin position="1"/>
        <end position="137"/>
    </location>
</feature>
<keyword evidence="5" id="KW-0547">Nucleotide-binding</keyword>
<dbReference type="Gene3D" id="3.40.50.10330">
    <property type="entry name" value="Probable inorganic polyphosphate/atp-NAD kinase, domain 1"/>
    <property type="match status" value="1"/>
</dbReference>
<evidence type="ECO:0000256" key="3">
    <source>
        <dbReference type="ARBA" id="ARBA00022516"/>
    </source>
</evidence>
<keyword evidence="9" id="KW-0594">Phospholipid biosynthesis</keyword>
<dbReference type="NCBIfam" id="TIGR00147">
    <property type="entry name" value="YegS/Rv2252/BmrU family lipid kinase"/>
    <property type="match status" value="1"/>
</dbReference>
<evidence type="ECO:0000313" key="12">
    <source>
        <dbReference type="EMBL" id="MRX72703.1"/>
    </source>
</evidence>
<dbReference type="EMBL" id="WKKI01000020">
    <property type="protein sequence ID" value="MRX72703.1"/>
    <property type="molecule type" value="Genomic_DNA"/>
</dbReference>
<dbReference type="AlphaFoldDB" id="A0A7X2J0W8"/>
<protein>
    <submittedName>
        <fullName evidence="12">YegS/Rv2252/BmrU family lipid kinase</fullName>
    </submittedName>
</protein>